<keyword evidence="7" id="KW-0808">Transferase</keyword>
<gene>
    <name evidence="16" type="ORF">WN48_04085</name>
</gene>
<dbReference type="EC" id="2.7.11.1" evidence="3"/>
<evidence type="ECO:0000256" key="11">
    <source>
        <dbReference type="ARBA" id="ARBA00047899"/>
    </source>
</evidence>
<evidence type="ECO:0000313" key="16">
    <source>
        <dbReference type="EMBL" id="OAD55960.1"/>
    </source>
</evidence>
<comment type="catalytic activity">
    <reaction evidence="12">
        <text>L-seryl-[protein] + ATP = O-phospho-L-seryl-[protein] + ADP + H(+)</text>
        <dbReference type="Rhea" id="RHEA:17989"/>
        <dbReference type="Rhea" id="RHEA-COMP:9863"/>
        <dbReference type="Rhea" id="RHEA-COMP:11604"/>
        <dbReference type="ChEBI" id="CHEBI:15378"/>
        <dbReference type="ChEBI" id="CHEBI:29999"/>
        <dbReference type="ChEBI" id="CHEBI:30616"/>
        <dbReference type="ChEBI" id="CHEBI:83421"/>
        <dbReference type="ChEBI" id="CHEBI:456216"/>
        <dbReference type="EC" id="2.7.11.1"/>
    </reaction>
</comment>
<dbReference type="CDD" id="cd06610">
    <property type="entry name" value="STKc_OSR1_SPAK"/>
    <property type="match status" value="1"/>
</dbReference>
<dbReference type="PANTHER" id="PTHR48012">
    <property type="entry name" value="STERILE20-LIKE KINASE, ISOFORM B-RELATED"/>
    <property type="match status" value="1"/>
</dbReference>
<evidence type="ECO:0000256" key="7">
    <source>
        <dbReference type="ARBA" id="ARBA00022679"/>
    </source>
</evidence>
<dbReference type="Gene3D" id="1.10.510.10">
    <property type="entry name" value="Transferase(Phosphotransferase) domain 1"/>
    <property type="match status" value="1"/>
</dbReference>
<dbReference type="FunFam" id="1.10.510.10:FF:000068">
    <property type="entry name" value="STE20/SPS1-related proline-alanine-rich protein kinase"/>
    <property type="match status" value="1"/>
</dbReference>
<evidence type="ECO:0000256" key="13">
    <source>
        <dbReference type="PROSITE-ProRule" id="PRU10141"/>
    </source>
</evidence>
<dbReference type="SUPFAM" id="SSF56112">
    <property type="entry name" value="Protein kinase-like (PK-like)"/>
    <property type="match status" value="1"/>
</dbReference>
<feature type="region of interest" description="Disordered" evidence="14">
    <location>
        <begin position="134"/>
        <end position="176"/>
    </location>
</feature>
<dbReference type="AlphaFoldDB" id="A0A310SIQ9"/>
<evidence type="ECO:0000256" key="10">
    <source>
        <dbReference type="ARBA" id="ARBA00022840"/>
    </source>
</evidence>
<keyword evidence="10 13" id="KW-0067">ATP-binding</keyword>
<evidence type="ECO:0000256" key="8">
    <source>
        <dbReference type="ARBA" id="ARBA00022741"/>
    </source>
</evidence>
<proteinExistence type="inferred from homology"/>
<dbReference type="PANTHER" id="PTHR48012:SF16">
    <property type="entry name" value="NON-SPECIFIC SERINE_THREONINE PROTEIN KINASE"/>
    <property type="match status" value="1"/>
</dbReference>
<dbReference type="InterPro" id="IPR011009">
    <property type="entry name" value="Kinase-like_dom_sf"/>
</dbReference>
<protein>
    <recommendedName>
        <fullName evidence="3">non-specific serine/threonine protein kinase</fullName>
        <ecNumber evidence="3">2.7.11.1</ecNumber>
    </recommendedName>
</protein>
<keyword evidence="17" id="KW-1185">Reference proteome</keyword>
<dbReference type="SMART" id="SM00220">
    <property type="entry name" value="S_TKc"/>
    <property type="match status" value="1"/>
</dbReference>
<evidence type="ECO:0000313" key="17">
    <source>
        <dbReference type="Proteomes" id="UP000250275"/>
    </source>
</evidence>
<dbReference type="EMBL" id="KQ762329">
    <property type="protein sequence ID" value="OAD55960.1"/>
    <property type="molecule type" value="Genomic_DNA"/>
</dbReference>
<dbReference type="Gene3D" id="3.10.20.90">
    <property type="entry name" value="Phosphatidylinositol 3-kinase Catalytic Subunit, Chain A, domain 1"/>
    <property type="match status" value="1"/>
</dbReference>
<dbReference type="InterPro" id="IPR024678">
    <property type="entry name" value="Kinase_OSR1/WNK_CCT"/>
</dbReference>
<evidence type="ECO:0000256" key="2">
    <source>
        <dbReference type="ARBA" id="ARBA00008874"/>
    </source>
</evidence>
<sequence length="730" mass="80509">MTIPVRVSRDVIVLWDRFAGPVRTNSVKVSRTSSGINKHPSGGRCEWTSSIEMAADLYANGSVKSTSNRITGSMRQRKTGTLGAAAPISTEEERLKFQDNRFLTTLVLGRNRKISPDVLPSCSSGIFRQKSFRASTPPKNANAPAANNHQCASADSRSPREPKTTNSNTRSKSGVLLLARGARSTSKHTRLGTALANKMASSSSTTVVQGWPNTKDDYELKEVIGVGATAVVHAAFCIPRQEKCAIKRINLEKWNTSMDELLKEIQAMSSCNHENVVTYYTSFVVKEELWLVLRLLEGGSLLDIIKHKTRTTNCKHGVFDEATIATVLREVLKGLEYFHSNGQIHRDIKAGNILLGEDGTVQIADFGVSAWLATGRDLSRQKVRHTFVGTPCWMAPEVMEQDHGYDFKADIWSLGITAIEMASGTAPYHKYPPMKVLMLTLQNDPPTLDTAADDKDQYKAYGKTFRKMIVDCLQKDPTKRPTATELLKHPFFKKAKDKKYLQQTLVACGPSLETRVQKASKRQPGTSGRLHRTVTGEWVWSSEEEDSSASSGDEGKEALPVNTIENASSTEEEPEEEFYGQVKSARSHIVVQATEPNVPINLVLRLRRPETHFTLEDKSEYVSTLFPNFSIPNLAITKQSFLQRKKRELNDIRFEFAVGVDSAEGIAAELVGAGLVDGKDIVVIAANLQKLIDSAGQLRTVTFSLNSGHAANELPDDKALIGFAQISITD</sequence>
<evidence type="ECO:0000256" key="3">
    <source>
        <dbReference type="ARBA" id="ARBA00012513"/>
    </source>
</evidence>
<evidence type="ECO:0000256" key="1">
    <source>
        <dbReference type="ARBA" id="ARBA00004496"/>
    </source>
</evidence>
<keyword evidence="4" id="KW-0963">Cytoplasm</keyword>
<feature type="binding site" evidence="13">
    <location>
        <position position="247"/>
    </location>
    <ligand>
        <name>ATP</name>
        <dbReference type="ChEBI" id="CHEBI:30616"/>
    </ligand>
</feature>
<dbReference type="PROSITE" id="PS50011">
    <property type="entry name" value="PROTEIN_KINASE_DOM"/>
    <property type="match status" value="1"/>
</dbReference>
<dbReference type="InterPro" id="IPR000719">
    <property type="entry name" value="Prot_kinase_dom"/>
</dbReference>
<evidence type="ECO:0000256" key="12">
    <source>
        <dbReference type="ARBA" id="ARBA00048679"/>
    </source>
</evidence>
<keyword evidence="6" id="KW-0597">Phosphoprotein</keyword>
<keyword evidence="5" id="KW-0723">Serine/threonine-protein kinase</keyword>
<evidence type="ECO:0000256" key="9">
    <source>
        <dbReference type="ARBA" id="ARBA00022777"/>
    </source>
</evidence>
<name>A0A310SIQ9_9HYME</name>
<dbReference type="InterPro" id="IPR050629">
    <property type="entry name" value="STE20/SPS1-PAK"/>
</dbReference>
<dbReference type="Pfam" id="PF12202">
    <property type="entry name" value="OSR1_C"/>
    <property type="match status" value="1"/>
</dbReference>
<dbReference type="FunFam" id="3.30.200.20:FF:000114">
    <property type="entry name" value="serine/threonine-protein kinase OSR1 isoform X1"/>
    <property type="match status" value="1"/>
</dbReference>
<feature type="compositionally biased region" description="Low complexity" evidence="14">
    <location>
        <begin position="137"/>
        <end position="148"/>
    </location>
</feature>
<dbReference type="GO" id="GO:0005737">
    <property type="term" value="C:cytoplasm"/>
    <property type="evidence" value="ECO:0007669"/>
    <property type="project" value="UniProtKB-SubCell"/>
</dbReference>
<dbReference type="Proteomes" id="UP000250275">
    <property type="component" value="Unassembled WGS sequence"/>
</dbReference>
<dbReference type="GO" id="GO:0004674">
    <property type="term" value="F:protein serine/threonine kinase activity"/>
    <property type="evidence" value="ECO:0007669"/>
    <property type="project" value="UniProtKB-KW"/>
</dbReference>
<organism evidence="16 17">
    <name type="scientific">Eufriesea mexicana</name>
    <dbReference type="NCBI Taxonomy" id="516756"/>
    <lineage>
        <taxon>Eukaryota</taxon>
        <taxon>Metazoa</taxon>
        <taxon>Ecdysozoa</taxon>
        <taxon>Arthropoda</taxon>
        <taxon>Hexapoda</taxon>
        <taxon>Insecta</taxon>
        <taxon>Pterygota</taxon>
        <taxon>Neoptera</taxon>
        <taxon>Endopterygota</taxon>
        <taxon>Hymenoptera</taxon>
        <taxon>Apocrita</taxon>
        <taxon>Aculeata</taxon>
        <taxon>Apoidea</taxon>
        <taxon>Anthophila</taxon>
        <taxon>Apidae</taxon>
        <taxon>Eufriesea</taxon>
    </lineage>
</organism>
<dbReference type="Pfam" id="PF00069">
    <property type="entry name" value="Pkinase"/>
    <property type="match status" value="1"/>
</dbReference>
<accession>A0A310SIQ9</accession>
<reference evidence="16 17" key="1">
    <citation type="submission" date="2015-07" db="EMBL/GenBank/DDBJ databases">
        <title>The genome of Eufriesea mexicana.</title>
        <authorList>
            <person name="Pan H."/>
            <person name="Kapheim K."/>
        </authorList>
    </citation>
    <scope>NUCLEOTIDE SEQUENCE [LARGE SCALE GENOMIC DNA]</scope>
    <source>
        <strain evidence="16">0111107269</strain>
        <tissue evidence="16">Whole body</tissue>
    </source>
</reference>
<dbReference type="Gene3D" id="3.30.200.20">
    <property type="entry name" value="Phosphorylase Kinase, domain 1"/>
    <property type="match status" value="1"/>
</dbReference>
<evidence type="ECO:0000256" key="6">
    <source>
        <dbReference type="ARBA" id="ARBA00022553"/>
    </source>
</evidence>
<evidence type="ECO:0000256" key="4">
    <source>
        <dbReference type="ARBA" id="ARBA00022490"/>
    </source>
</evidence>
<dbReference type="OrthoDB" id="8693905at2759"/>
<dbReference type="InterPro" id="IPR017441">
    <property type="entry name" value="Protein_kinase_ATP_BS"/>
</dbReference>
<feature type="region of interest" description="Disordered" evidence="14">
    <location>
        <begin position="536"/>
        <end position="560"/>
    </location>
</feature>
<keyword evidence="8 13" id="KW-0547">Nucleotide-binding</keyword>
<comment type="subcellular location">
    <subcellularLocation>
        <location evidence="1">Cytoplasm</location>
    </subcellularLocation>
</comment>
<comment type="similarity">
    <text evidence="2">Belongs to the protein kinase superfamily. STE Ser/Thr protein kinase family. STE20 subfamily.</text>
</comment>
<evidence type="ECO:0000259" key="15">
    <source>
        <dbReference type="PROSITE" id="PS50011"/>
    </source>
</evidence>
<dbReference type="GO" id="GO:0005524">
    <property type="term" value="F:ATP binding"/>
    <property type="evidence" value="ECO:0007669"/>
    <property type="project" value="UniProtKB-UniRule"/>
</dbReference>
<keyword evidence="9 16" id="KW-0418">Kinase</keyword>
<feature type="domain" description="Protein kinase" evidence="15">
    <location>
        <begin position="218"/>
        <end position="492"/>
    </location>
</feature>
<evidence type="ECO:0000256" key="5">
    <source>
        <dbReference type="ARBA" id="ARBA00022527"/>
    </source>
</evidence>
<comment type="catalytic activity">
    <reaction evidence="11">
        <text>L-threonyl-[protein] + ATP = O-phospho-L-threonyl-[protein] + ADP + H(+)</text>
        <dbReference type="Rhea" id="RHEA:46608"/>
        <dbReference type="Rhea" id="RHEA-COMP:11060"/>
        <dbReference type="Rhea" id="RHEA-COMP:11605"/>
        <dbReference type="ChEBI" id="CHEBI:15378"/>
        <dbReference type="ChEBI" id="CHEBI:30013"/>
        <dbReference type="ChEBI" id="CHEBI:30616"/>
        <dbReference type="ChEBI" id="CHEBI:61977"/>
        <dbReference type="ChEBI" id="CHEBI:456216"/>
        <dbReference type="EC" id="2.7.11.1"/>
    </reaction>
</comment>
<dbReference type="PROSITE" id="PS00107">
    <property type="entry name" value="PROTEIN_KINASE_ATP"/>
    <property type="match status" value="1"/>
</dbReference>
<evidence type="ECO:0000256" key="14">
    <source>
        <dbReference type="SAM" id="MobiDB-lite"/>
    </source>
</evidence>